<dbReference type="RefSeq" id="XP_068350309.1">
    <property type="nucleotide sequence ID" value="XM_068510960.1"/>
</dbReference>
<feature type="compositionally biased region" description="Basic and acidic residues" evidence="3">
    <location>
        <begin position="1"/>
        <end position="32"/>
    </location>
</feature>
<dbReference type="OrthoDB" id="272703at2759"/>
<evidence type="ECO:0000256" key="3">
    <source>
        <dbReference type="SAM" id="MobiDB-lite"/>
    </source>
</evidence>
<dbReference type="InterPro" id="IPR035979">
    <property type="entry name" value="RBD_domain_sf"/>
</dbReference>
<dbReference type="Gene3D" id="3.30.70.330">
    <property type="match status" value="1"/>
</dbReference>
<feature type="domain" description="RRM" evidence="4">
    <location>
        <begin position="47"/>
        <end position="124"/>
    </location>
</feature>
<feature type="region of interest" description="Disordered" evidence="3">
    <location>
        <begin position="110"/>
        <end position="143"/>
    </location>
</feature>
<evidence type="ECO:0000256" key="1">
    <source>
        <dbReference type="ARBA" id="ARBA00022884"/>
    </source>
</evidence>
<dbReference type="InterPro" id="IPR012677">
    <property type="entry name" value="Nucleotide-bd_a/b_plait_sf"/>
</dbReference>
<dbReference type="CDD" id="cd00590">
    <property type="entry name" value="RRM_SF"/>
    <property type="match status" value="1"/>
</dbReference>
<evidence type="ECO:0000313" key="5">
    <source>
        <dbReference type="EMBL" id="OHS97172.1"/>
    </source>
</evidence>
<evidence type="ECO:0000259" key="4">
    <source>
        <dbReference type="PROSITE" id="PS50102"/>
    </source>
</evidence>
<dbReference type="GeneID" id="94845664"/>
<keyword evidence="6" id="KW-1185">Reference proteome</keyword>
<dbReference type="SUPFAM" id="SSF54928">
    <property type="entry name" value="RNA-binding domain, RBD"/>
    <property type="match status" value="1"/>
</dbReference>
<keyword evidence="1 2" id="KW-0694">RNA-binding</keyword>
<organism evidence="5 6">
    <name type="scientific">Tritrichomonas foetus</name>
    <dbReference type="NCBI Taxonomy" id="1144522"/>
    <lineage>
        <taxon>Eukaryota</taxon>
        <taxon>Metamonada</taxon>
        <taxon>Parabasalia</taxon>
        <taxon>Tritrichomonadida</taxon>
        <taxon>Tritrichomonadidae</taxon>
        <taxon>Tritrichomonas</taxon>
    </lineage>
</organism>
<accession>A0A1J4JIX4</accession>
<sequence length="238" mass="29101">MSSAEEKSHGDERQEEANSPKEEFVNKGKNEDNDCNNAAEAEKSKGYTLHIGNLKFETTEDGLRQEFSKFGNVKSVRIITHKNGNSKGYGFIEMETKESAEEAIEKLNKADFDGRTITVQYAKSTDEPRPRRPRSTYRRDDRRDFRDVRRDLRDDRRDRDRDRRRDRRDRDYDDRRDYRDDRRDRRDRDYNRYERRRRFDRDRYDSDREFSRRRKYDYDSPSPPPKRNRKYDYSQSDD</sequence>
<evidence type="ECO:0000313" key="6">
    <source>
        <dbReference type="Proteomes" id="UP000179807"/>
    </source>
</evidence>
<evidence type="ECO:0000256" key="2">
    <source>
        <dbReference type="PROSITE-ProRule" id="PRU00176"/>
    </source>
</evidence>
<dbReference type="InterPro" id="IPR000504">
    <property type="entry name" value="RRM_dom"/>
</dbReference>
<dbReference type="InterPro" id="IPR050502">
    <property type="entry name" value="Euk_RNA-bind_prot"/>
</dbReference>
<gene>
    <name evidence="5" type="ORF">TRFO_36658</name>
</gene>
<dbReference type="EMBL" id="MLAK01001132">
    <property type="protein sequence ID" value="OHS97172.1"/>
    <property type="molecule type" value="Genomic_DNA"/>
</dbReference>
<feature type="region of interest" description="Disordered" evidence="3">
    <location>
        <begin position="1"/>
        <end position="47"/>
    </location>
</feature>
<dbReference type="Pfam" id="PF00076">
    <property type="entry name" value="RRM_1"/>
    <property type="match status" value="1"/>
</dbReference>
<dbReference type="AlphaFoldDB" id="A0A1J4JIX4"/>
<feature type="region of interest" description="Disordered" evidence="3">
    <location>
        <begin position="204"/>
        <end position="238"/>
    </location>
</feature>
<dbReference type="SMART" id="SM00360">
    <property type="entry name" value="RRM"/>
    <property type="match status" value="1"/>
</dbReference>
<dbReference type="GO" id="GO:0005634">
    <property type="term" value="C:nucleus"/>
    <property type="evidence" value="ECO:0007669"/>
    <property type="project" value="TreeGrafter"/>
</dbReference>
<dbReference type="PANTHER" id="PTHR48025:SF1">
    <property type="entry name" value="RRM DOMAIN-CONTAINING PROTEIN"/>
    <property type="match status" value="1"/>
</dbReference>
<dbReference type="Proteomes" id="UP000179807">
    <property type="component" value="Unassembled WGS sequence"/>
</dbReference>
<dbReference type="GO" id="GO:0003729">
    <property type="term" value="F:mRNA binding"/>
    <property type="evidence" value="ECO:0007669"/>
    <property type="project" value="TreeGrafter"/>
</dbReference>
<protein>
    <submittedName>
        <fullName evidence="5">Splicing factor, arginine/serine-rich</fullName>
    </submittedName>
</protein>
<comment type="caution">
    <text evidence="5">The sequence shown here is derived from an EMBL/GenBank/DDBJ whole genome shotgun (WGS) entry which is preliminary data.</text>
</comment>
<dbReference type="VEuPathDB" id="TrichDB:TRFO_36658"/>
<dbReference type="PANTHER" id="PTHR48025">
    <property type="entry name" value="OS02G0815200 PROTEIN"/>
    <property type="match status" value="1"/>
</dbReference>
<dbReference type="PROSITE" id="PS50102">
    <property type="entry name" value="RRM"/>
    <property type="match status" value="1"/>
</dbReference>
<feature type="region of interest" description="Disordered" evidence="3">
    <location>
        <begin position="155"/>
        <end position="187"/>
    </location>
</feature>
<reference evidence="5" key="1">
    <citation type="submission" date="2016-10" db="EMBL/GenBank/DDBJ databases">
        <authorList>
            <person name="Benchimol M."/>
            <person name="Almeida L.G."/>
            <person name="Vasconcelos A.T."/>
            <person name="Perreira-Neves A."/>
            <person name="Rosa I.A."/>
            <person name="Tasca T."/>
            <person name="Bogo M.R."/>
            <person name="de Souza W."/>
        </authorList>
    </citation>
    <scope>NUCLEOTIDE SEQUENCE [LARGE SCALE GENOMIC DNA]</scope>
    <source>
        <strain evidence="5">K</strain>
    </source>
</reference>
<proteinExistence type="predicted"/>
<name>A0A1J4JIX4_9EUKA</name>